<dbReference type="OrthoDB" id="9801289at2"/>
<dbReference type="InterPro" id="IPR023013">
    <property type="entry name" value="AGPR_AS"/>
</dbReference>
<dbReference type="Proteomes" id="UP000183700">
    <property type="component" value="Unassembled WGS sequence"/>
</dbReference>
<dbReference type="Gene3D" id="3.40.50.720">
    <property type="entry name" value="NAD(P)-binding Rossmann-like Domain"/>
    <property type="match status" value="1"/>
</dbReference>
<dbReference type="RefSeq" id="WP_071861347.1">
    <property type="nucleotide sequence ID" value="NZ_JBHLVS010000012.1"/>
</dbReference>
<keyword evidence="2 7" id="KW-0055">Arginine biosynthesis</keyword>
<dbReference type="STRING" id="319970.RV00_GL001381"/>
<dbReference type="NCBIfam" id="TIGR01850">
    <property type="entry name" value="argC"/>
    <property type="match status" value="1"/>
</dbReference>
<dbReference type="GO" id="GO:0005737">
    <property type="term" value="C:cytoplasm"/>
    <property type="evidence" value="ECO:0007669"/>
    <property type="project" value="UniProtKB-SubCell"/>
</dbReference>
<proteinExistence type="inferred from homology"/>
<comment type="caution">
    <text evidence="10">The sequence shown here is derived from an EMBL/GenBank/DDBJ whole genome shotgun (WGS) entry which is preliminary data.</text>
</comment>
<feature type="domain" description="Semialdehyde dehydrogenase NAD-binding" evidence="9">
    <location>
        <begin position="2"/>
        <end position="141"/>
    </location>
</feature>
<evidence type="ECO:0000313" key="11">
    <source>
        <dbReference type="Proteomes" id="UP000183700"/>
    </source>
</evidence>
<keyword evidence="11" id="KW-1185">Reference proteome</keyword>
<name>A0A1L8SY50_9ENTE</name>
<dbReference type="PANTHER" id="PTHR32338">
    <property type="entry name" value="N-ACETYL-GAMMA-GLUTAMYL-PHOSPHATE REDUCTASE, CHLOROPLASTIC-RELATED-RELATED"/>
    <property type="match status" value="1"/>
</dbReference>
<dbReference type="EC" id="1.2.1.38" evidence="7"/>
<sequence length="343" mass="38232">MKVAIIGVTGYSGVELIRILLQHPKVEIVSIHSHSQNGQGIDDYLPHLKQLLSLPLEPIDPVKIMAQTELVFFATPSGISKEIATAFVEADFPVIDLSGDFRLKADGQYEKWYKNSSAPPDFLQTAHYGLADFYRKPTSKLIANPGCYATGTLVSLAPLVQKKIIEPTSIIVDAKSGLSGAGKNLSESSHFVNSNENMTLYKMNSHQHIPEIMQQLQKWNAEVPAIQFSTSLIPVTRGIFITSYARSSQKMTQEDVWHLYQDFYQEKYFVRIQEQESYPNLRQIIGSNFCDIGVAYNEVTNIITVVTVLDNLVKGAAGQAVQNLNHLAGWDEKTGLEMIPIYP</sequence>
<dbReference type="SUPFAM" id="SSF55347">
    <property type="entry name" value="Glyceraldehyde-3-phosphate dehydrogenase-like, C-terminal domain"/>
    <property type="match status" value="1"/>
</dbReference>
<dbReference type="AlphaFoldDB" id="A0A1L8SY50"/>
<dbReference type="CDD" id="cd23934">
    <property type="entry name" value="AGPR_1_C"/>
    <property type="match status" value="1"/>
</dbReference>
<dbReference type="InterPro" id="IPR000706">
    <property type="entry name" value="AGPR_type-1"/>
</dbReference>
<evidence type="ECO:0000256" key="6">
    <source>
        <dbReference type="ARBA" id="ARBA00050557"/>
    </source>
</evidence>
<keyword evidence="5 7" id="KW-0560">Oxidoreductase</keyword>
<evidence type="ECO:0000256" key="4">
    <source>
        <dbReference type="ARBA" id="ARBA00022857"/>
    </source>
</evidence>
<dbReference type="Pfam" id="PF22698">
    <property type="entry name" value="Semialdhyde_dhC_1"/>
    <property type="match status" value="1"/>
</dbReference>
<evidence type="ECO:0000256" key="8">
    <source>
        <dbReference type="PROSITE-ProRule" id="PRU10010"/>
    </source>
</evidence>
<feature type="active site" evidence="7 8">
    <location>
        <position position="147"/>
    </location>
</feature>
<evidence type="ECO:0000313" key="10">
    <source>
        <dbReference type="EMBL" id="OJG36936.1"/>
    </source>
</evidence>
<dbReference type="HAMAP" id="MF_00150">
    <property type="entry name" value="ArgC_type1"/>
    <property type="match status" value="1"/>
</dbReference>
<comment type="similarity">
    <text evidence="7">Belongs to the NAGSA dehydrogenase family. Type 1 subfamily.</text>
</comment>
<evidence type="ECO:0000256" key="3">
    <source>
        <dbReference type="ARBA" id="ARBA00022605"/>
    </source>
</evidence>
<dbReference type="InterPro" id="IPR058924">
    <property type="entry name" value="AGPR_dimerisation_dom"/>
</dbReference>
<dbReference type="SUPFAM" id="SSF51735">
    <property type="entry name" value="NAD(P)-binding Rossmann-fold domains"/>
    <property type="match status" value="1"/>
</dbReference>
<dbReference type="EMBL" id="JXKM01000002">
    <property type="protein sequence ID" value="OJG36936.1"/>
    <property type="molecule type" value="Genomic_DNA"/>
</dbReference>
<dbReference type="FunFam" id="3.30.360.10:FF:000014">
    <property type="entry name" value="N-acetyl-gamma-glutamyl-phosphate reductase"/>
    <property type="match status" value="1"/>
</dbReference>
<dbReference type="Gene3D" id="3.30.360.10">
    <property type="entry name" value="Dihydrodipicolinate Reductase, domain 2"/>
    <property type="match status" value="1"/>
</dbReference>
<dbReference type="PANTHER" id="PTHR32338:SF10">
    <property type="entry name" value="N-ACETYL-GAMMA-GLUTAMYL-PHOSPHATE REDUCTASE, CHLOROPLASTIC-RELATED"/>
    <property type="match status" value="1"/>
</dbReference>
<organism evidence="10 11">
    <name type="scientific">Enterococcus devriesei</name>
    <dbReference type="NCBI Taxonomy" id="319970"/>
    <lineage>
        <taxon>Bacteria</taxon>
        <taxon>Bacillati</taxon>
        <taxon>Bacillota</taxon>
        <taxon>Bacilli</taxon>
        <taxon>Lactobacillales</taxon>
        <taxon>Enterococcaceae</taxon>
        <taxon>Enterococcus</taxon>
    </lineage>
</organism>
<dbReference type="PROSITE" id="PS01224">
    <property type="entry name" value="ARGC"/>
    <property type="match status" value="1"/>
</dbReference>
<dbReference type="InterPro" id="IPR036291">
    <property type="entry name" value="NAD(P)-bd_dom_sf"/>
</dbReference>
<dbReference type="UniPathway" id="UPA00068">
    <property type="reaction ID" value="UER00108"/>
</dbReference>
<keyword evidence="3 7" id="KW-0028">Amino-acid biosynthesis</keyword>
<evidence type="ECO:0000256" key="5">
    <source>
        <dbReference type="ARBA" id="ARBA00023002"/>
    </source>
</evidence>
<dbReference type="GO" id="GO:0003942">
    <property type="term" value="F:N-acetyl-gamma-glutamyl-phosphate reductase activity"/>
    <property type="evidence" value="ECO:0007669"/>
    <property type="project" value="UniProtKB-UniRule"/>
</dbReference>
<dbReference type="InterPro" id="IPR000534">
    <property type="entry name" value="Semialdehyde_DH_NAD-bd"/>
</dbReference>
<comment type="pathway">
    <text evidence="1 7">Amino-acid biosynthesis; L-arginine biosynthesis; N(2)-acetyl-L-ornithine from L-glutamate: step 3/4.</text>
</comment>
<evidence type="ECO:0000259" key="9">
    <source>
        <dbReference type="SMART" id="SM00859"/>
    </source>
</evidence>
<accession>A0A1L8SY50</accession>
<dbReference type="GO" id="GO:0051287">
    <property type="term" value="F:NAD binding"/>
    <property type="evidence" value="ECO:0007669"/>
    <property type="project" value="InterPro"/>
</dbReference>
<dbReference type="Pfam" id="PF01118">
    <property type="entry name" value="Semialdhyde_dh"/>
    <property type="match status" value="1"/>
</dbReference>
<gene>
    <name evidence="7" type="primary">argC</name>
    <name evidence="10" type="ORF">RV00_GL001381</name>
</gene>
<dbReference type="InterPro" id="IPR050085">
    <property type="entry name" value="AGPR"/>
</dbReference>
<keyword evidence="7" id="KW-0963">Cytoplasm</keyword>
<comment type="catalytic activity">
    <reaction evidence="6 7">
        <text>N-acetyl-L-glutamate 5-semialdehyde + phosphate + NADP(+) = N-acetyl-L-glutamyl 5-phosphate + NADPH + H(+)</text>
        <dbReference type="Rhea" id="RHEA:21588"/>
        <dbReference type="ChEBI" id="CHEBI:15378"/>
        <dbReference type="ChEBI" id="CHEBI:29123"/>
        <dbReference type="ChEBI" id="CHEBI:43474"/>
        <dbReference type="ChEBI" id="CHEBI:57783"/>
        <dbReference type="ChEBI" id="CHEBI:57936"/>
        <dbReference type="ChEBI" id="CHEBI:58349"/>
        <dbReference type="EC" id="1.2.1.38"/>
    </reaction>
</comment>
<comment type="subcellular location">
    <subcellularLocation>
        <location evidence="7">Cytoplasm</location>
    </subcellularLocation>
</comment>
<dbReference type="SMART" id="SM00859">
    <property type="entry name" value="Semialdhyde_dh"/>
    <property type="match status" value="1"/>
</dbReference>
<reference evidence="10 11" key="1">
    <citation type="submission" date="2014-12" db="EMBL/GenBank/DDBJ databases">
        <title>Draft genome sequences of 29 type strains of Enterococci.</title>
        <authorList>
            <person name="Zhong Z."/>
            <person name="Sun Z."/>
            <person name="Liu W."/>
            <person name="Zhang W."/>
            <person name="Zhang H."/>
        </authorList>
    </citation>
    <scope>NUCLEOTIDE SEQUENCE [LARGE SCALE GENOMIC DNA]</scope>
    <source>
        <strain evidence="10 11">DSM 22802</strain>
    </source>
</reference>
<protein>
    <recommendedName>
        <fullName evidence="7">N-acetyl-gamma-glutamyl-phosphate reductase</fullName>
        <shortName evidence="7">AGPR</shortName>
        <ecNumber evidence="7">1.2.1.38</ecNumber>
    </recommendedName>
    <alternativeName>
        <fullName evidence="7">N-acetyl-glutamate semialdehyde dehydrogenase</fullName>
        <shortName evidence="7">NAGSA dehydrogenase</shortName>
    </alternativeName>
</protein>
<evidence type="ECO:0000256" key="2">
    <source>
        <dbReference type="ARBA" id="ARBA00022571"/>
    </source>
</evidence>
<comment type="function">
    <text evidence="7">Catalyzes the NADPH-dependent reduction of N-acetyl-5-glutamyl phosphate to yield N-acetyl-L-glutamate 5-semialdehyde.</text>
</comment>
<dbReference type="GO" id="GO:0070401">
    <property type="term" value="F:NADP+ binding"/>
    <property type="evidence" value="ECO:0007669"/>
    <property type="project" value="InterPro"/>
</dbReference>
<evidence type="ECO:0000256" key="7">
    <source>
        <dbReference type="HAMAP-Rule" id="MF_00150"/>
    </source>
</evidence>
<keyword evidence="4 7" id="KW-0521">NADP</keyword>
<dbReference type="CDD" id="cd17895">
    <property type="entry name" value="AGPR_1_N"/>
    <property type="match status" value="1"/>
</dbReference>
<evidence type="ECO:0000256" key="1">
    <source>
        <dbReference type="ARBA" id="ARBA00004862"/>
    </source>
</evidence>
<dbReference type="GO" id="GO:0006526">
    <property type="term" value="P:L-arginine biosynthetic process"/>
    <property type="evidence" value="ECO:0007669"/>
    <property type="project" value="UniProtKB-UniRule"/>
</dbReference>